<proteinExistence type="predicted"/>
<feature type="transmembrane region" description="Helical" evidence="1">
    <location>
        <begin position="79"/>
        <end position="98"/>
    </location>
</feature>
<gene>
    <name evidence="2" type="ORF">HPULCUR_000840</name>
</gene>
<comment type="caution">
    <text evidence="2">The sequence shown here is derived from an EMBL/GenBank/DDBJ whole genome shotgun (WGS) entry which is preliminary data.</text>
</comment>
<organism evidence="2 3">
    <name type="scientific">Helicostylum pulchrum</name>
    <dbReference type="NCBI Taxonomy" id="562976"/>
    <lineage>
        <taxon>Eukaryota</taxon>
        <taxon>Fungi</taxon>
        <taxon>Fungi incertae sedis</taxon>
        <taxon>Mucoromycota</taxon>
        <taxon>Mucoromycotina</taxon>
        <taxon>Mucoromycetes</taxon>
        <taxon>Mucorales</taxon>
        <taxon>Mucorineae</taxon>
        <taxon>Mucoraceae</taxon>
        <taxon>Helicostylum</taxon>
    </lineage>
</organism>
<keyword evidence="1" id="KW-0812">Transmembrane</keyword>
<name>A0ABP9XKZ8_9FUNG</name>
<reference evidence="2 3" key="1">
    <citation type="submission" date="2024-04" db="EMBL/GenBank/DDBJ databases">
        <title>genome sequences of Mucor flavus KT1a and Helicostylum pulchrum KT1b strains isolation_sourced from the surface of a dry-aged beef.</title>
        <authorList>
            <person name="Toyotome T."/>
            <person name="Hosono M."/>
            <person name="Torimaru M."/>
            <person name="Fukuda K."/>
            <person name="Mikami N."/>
        </authorList>
    </citation>
    <scope>NUCLEOTIDE SEQUENCE [LARGE SCALE GENOMIC DNA]</scope>
    <source>
        <strain evidence="2 3">KT1b</strain>
    </source>
</reference>
<keyword evidence="3" id="KW-1185">Reference proteome</keyword>
<keyword evidence="1" id="KW-0472">Membrane</keyword>
<evidence type="ECO:0000256" key="1">
    <source>
        <dbReference type="SAM" id="Phobius"/>
    </source>
</evidence>
<protein>
    <submittedName>
        <fullName evidence="2">Uncharacterized protein</fullName>
    </submittedName>
</protein>
<keyword evidence="1" id="KW-1133">Transmembrane helix</keyword>
<evidence type="ECO:0000313" key="2">
    <source>
        <dbReference type="EMBL" id="GAA5795482.1"/>
    </source>
</evidence>
<dbReference type="EMBL" id="BAABUJ010000004">
    <property type="protein sequence ID" value="GAA5795482.1"/>
    <property type="molecule type" value="Genomic_DNA"/>
</dbReference>
<sequence length="102" mass="10817">MINCPDTSHLNCSDMALASCFRIIGYVNAFGVNDTLPAGNQTVVCERADALHPLPSTSTTGIPSASVSVTPTQQSAANVHQVNFILAFMFVCLLAVSLSRKF</sequence>
<evidence type="ECO:0000313" key="3">
    <source>
        <dbReference type="Proteomes" id="UP001476247"/>
    </source>
</evidence>
<dbReference type="Proteomes" id="UP001476247">
    <property type="component" value="Unassembled WGS sequence"/>
</dbReference>
<accession>A0ABP9XKZ8</accession>